<comment type="caution">
    <text evidence="1">The sequence shown here is derived from an EMBL/GenBank/DDBJ whole genome shotgun (WGS) entry which is preliminary data.</text>
</comment>
<dbReference type="EMBL" id="SNZH01000009">
    <property type="protein sequence ID" value="TDR42010.1"/>
    <property type="molecule type" value="Genomic_DNA"/>
</dbReference>
<accession>A0A4R6YU12</accession>
<evidence type="ECO:0000313" key="2">
    <source>
        <dbReference type="Proteomes" id="UP000295293"/>
    </source>
</evidence>
<organism evidence="1 2">
    <name type="scientific">Tahibacter aquaticus</name>
    <dbReference type="NCBI Taxonomy" id="520092"/>
    <lineage>
        <taxon>Bacteria</taxon>
        <taxon>Pseudomonadati</taxon>
        <taxon>Pseudomonadota</taxon>
        <taxon>Gammaproteobacteria</taxon>
        <taxon>Lysobacterales</taxon>
        <taxon>Rhodanobacteraceae</taxon>
        <taxon>Tahibacter</taxon>
    </lineage>
</organism>
<proteinExistence type="predicted"/>
<reference evidence="1 2" key="1">
    <citation type="submission" date="2019-03" db="EMBL/GenBank/DDBJ databases">
        <title>Genomic Encyclopedia of Type Strains, Phase IV (KMG-IV): sequencing the most valuable type-strain genomes for metagenomic binning, comparative biology and taxonomic classification.</title>
        <authorList>
            <person name="Goeker M."/>
        </authorList>
    </citation>
    <scope>NUCLEOTIDE SEQUENCE [LARGE SCALE GENOMIC DNA]</scope>
    <source>
        <strain evidence="1 2">DSM 21667</strain>
    </source>
</reference>
<protein>
    <submittedName>
        <fullName evidence="1">Uncharacterized protein</fullName>
    </submittedName>
</protein>
<dbReference type="AlphaFoldDB" id="A0A4R6YU12"/>
<gene>
    <name evidence="1" type="ORF">DFR29_10966</name>
</gene>
<name>A0A4R6YU12_9GAMM</name>
<dbReference type="OrthoDB" id="8248741at2"/>
<keyword evidence="2" id="KW-1185">Reference proteome</keyword>
<dbReference type="Proteomes" id="UP000295293">
    <property type="component" value="Unassembled WGS sequence"/>
</dbReference>
<sequence>MPTHSPVPLLAEPPPPLLLSQEARAQGAADLAETAQWRYRLRYLHEHRAQDEVIVMASFNVPPSEDAVATAPGDAPSRADYRLSARLDFSEDGENIVALRLSCEQGEPGPAGCWPYADYASSDGLLVDLGNGAGEGGVRCYVFEPALPYEGWPAIGLSWDGLNVAGAQNARAALAVVRNRGLVDEAATVESVYRTPSVAATVAVAPHNRWPHAIDIGTLADSVETALNAAFATLFGERWVGQPVTLGLSYGYSPLPGAEPDTAPMLYLPVGLHPKLPLEPATATLLAGLLASWKDAAQPPETAGEWAFSLALFSQVDTQAVQPLLDLGRLVYRLR</sequence>
<dbReference type="RefSeq" id="WP_133819504.1">
    <property type="nucleotide sequence ID" value="NZ_SNZH01000009.1"/>
</dbReference>
<evidence type="ECO:0000313" key="1">
    <source>
        <dbReference type="EMBL" id="TDR42010.1"/>
    </source>
</evidence>